<dbReference type="OrthoDB" id="9773738at2"/>
<feature type="domain" description="Metallo-beta-lactamase" evidence="5">
    <location>
        <begin position="58"/>
        <end position="277"/>
    </location>
</feature>
<dbReference type="InterPro" id="IPR051013">
    <property type="entry name" value="MBL_superfamily_lactonases"/>
</dbReference>
<dbReference type="CDD" id="cd16277">
    <property type="entry name" value="metallo-hydrolase-like_MBL-fold"/>
    <property type="match status" value="1"/>
</dbReference>
<proteinExistence type="inferred from homology"/>
<dbReference type="RefSeq" id="WP_114686940.1">
    <property type="nucleotide sequence ID" value="NZ_QQNB01000001.1"/>
</dbReference>
<dbReference type="PANTHER" id="PTHR42978">
    <property type="entry name" value="QUORUM-QUENCHING LACTONASE YTNP-RELATED-RELATED"/>
    <property type="match status" value="1"/>
</dbReference>
<dbReference type="Pfam" id="PF00753">
    <property type="entry name" value="Lactamase_B"/>
    <property type="match status" value="1"/>
</dbReference>
<dbReference type="SUPFAM" id="SSF56281">
    <property type="entry name" value="Metallo-hydrolase/oxidoreductase"/>
    <property type="match status" value="1"/>
</dbReference>
<keyword evidence="4" id="KW-0862">Zinc</keyword>
<keyword evidence="2" id="KW-0479">Metal-binding</keyword>
<dbReference type="SMART" id="SM00849">
    <property type="entry name" value="Lactamase_B"/>
    <property type="match status" value="1"/>
</dbReference>
<reference evidence="6 7" key="1">
    <citation type="submission" date="2018-07" db="EMBL/GenBank/DDBJ databases">
        <title>a novel species of Sphingomonas isolated from the rhizosphere soil of Araceae plant.</title>
        <authorList>
            <person name="Zhiyong W."/>
            <person name="Qinglan Z."/>
            <person name="Zhiwei F."/>
            <person name="Ding X."/>
            <person name="Gejiao W."/>
            <person name="Shixue Z."/>
        </authorList>
    </citation>
    <scope>NUCLEOTIDE SEQUENCE [LARGE SCALE GENOMIC DNA]</scope>
    <source>
        <strain evidence="6 7">WZY 27</strain>
    </source>
</reference>
<protein>
    <submittedName>
        <fullName evidence="6">MBL fold metallo-hydrolase</fullName>
    </submittedName>
</protein>
<dbReference type="InterPro" id="IPR001279">
    <property type="entry name" value="Metallo-B-lactamas"/>
</dbReference>
<accession>A0A369W1X5</accession>
<evidence type="ECO:0000313" key="6">
    <source>
        <dbReference type="EMBL" id="RDE07360.1"/>
    </source>
</evidence>
<dbReference type="GO" id="GO:0046872">
    <property type="term" value="F:metal ion binding"/>
    <property type="evidence" value="ECO:0007669"/>
    <property type="project" value="UniProtKB-KW"/>
</dbReference>
<dbReference type="PANTHER" id="PTHR42978:SF6">
    <property type="entry name" value="QUORUM-QUENCHING LACTONASE YTNP-RELATED"/>
    <property type="match status" value="1"/>
</dbReference>
<evidence type="ECO:0000259" key="5">
    <source>
        <dbReference type="SMART" id="SM00849"/>
    </source>
</evidence>
<dbReference type="AlphaFoldDB" id="A0A369W1X5"/>
<sequence>MKTITLGEISIAKVTEVDTMWFDPAWLYHNIQDDMLLRHKEQLGPRLIDPVSNKLALSFHSFLIQTGGLNILVDTCNGNHKNRDPRFPFYSNLKATTYLDNLARLGLRPDDIDMVLCTHLHTDHVGWNTYLSNGEWVPTFPRARYVMARQEFDHFNRLHAARPDYPVGHGSFEDSVLPVVRAGLAQFVDMDHLVAGEIGNGVWMEPAVGHTPGHVTIHAKGGGRESIMTGDIIHHPILFLEPGLETKHDVDKVTCDATRQRLLRRLADTDDILLSAHFCDPTAGTVRSRPNGFAFAFLDE</sequence>
<evidence type="ECO:0000256" key="2">
    <source>
        <dbReference type="ARBA" id="ARBA00022723"/>
    </source>
</evidence>
<evidence type="ECO:0000256" key="1">
    <source>
        <dbReference type="ARBA" id="ARBA00007749"/>
    </source>
</evidence>
<evidence type="ECO:0000256" key="4">
    <source>
        <dbReference type="ARBA" id="ARBA00022833"/>
    </source>
</evidence>
<dbReference type="EMBL" id="QQNB01000001">
    <property type="protein sequence ID" value="RDE07360.1"/>
    <property type="molecule type" value="Genomic_DNA"/>
</dbReference>
<name>A0A369W1X5_9SPHN</name>
<comment type="caution">
    <text evidence="6">The sequence shown here is derived from an EMBL/GenBank/DDBJ whole genome shotgun (WGS) entry which is preliminary data.</text>
</comment>
<dbReference type="GO" id="GO:0016787">
    <property type="term" value="F:hydrolase activity"/>
    <property type="evidence" value="ECO:0007669"/>
    <property type="project" value="UniProtKB-KW"/>
</dbReference>
<comment type="similarity">
    <text evidence="1">Belongs to the metallo-beta-lactamase superfamily.</text>
</comment>
<organism evidence="6 7">
    <name type="scientific">Sphingomonas aracearum</name>
    <dbReference type="NCBI Taxonomy" id="2283317"/>
    <lineage>
        <taxon>Bacteria</taxon>
        <taxon>Pseudomonadati</taxon>
        <taxon>Pseudomonadota</taxon>
        <taxon>Alphaproteobacteria</taxon>
        <taxon>Sphingomonadales</taxon>
        <taxon>Sphingomonadaceae</taxon>
        <taxon>Sphingomonas</taxon>
    </lineage>
</organism>
<evidence type="ECO:0000256" key="3">
    <source>
        <dbReference type="ARBA" id="ARBA00022801"/>
    </source>
</evidence>
<keyword evidence="7" id="KW-1185">Reference proteome</keyword>
<dbReference type="Gene3D" id="3.60.15.10">
    <property type="entry name" value="Ribonuclease Z/Hydroxyacylglutathione hydrolase-like"/>
    <property type="match status" value="1"/>
</dbReference>
<keyword evidence="3 6" id="KW-0378">Hydrolase</keyword>
<dbReference type="InterPro" id="IPR036866">
    <property type="entry name" value="RibonucZ/Hydroxyglut_hydro"/>
</dbReference>
<gene>
    <name evidence="6" type="ORF">DVW87_06995</name>
</gene>
<dbReference type="Proteomes" id="UP000253918">
    <property type="component" value="Unassembled WGS sequence"/>
</dbReference>
<evidence type="ECO:0000313" key="7">
    <source>
        <dbReference type="Proteomes" id="UP000253918"/>
    </source>
</evidence>